<dbReference type="Pfam" id="PF14905">
    <property type="entry name" value="OMP_b-brl_3"/>
    <property type="match status" value="1"/>
</dbReference>
<proteinExistence type="predicted"/>
<dbReference type="Gene3D" id="2.40.170.20">
    <property type="entry name" value="TonB-dependent receptor, beta-barrel domain"/>
    <property type="match status" value="1"/>
</dbReference>
<evidence type="ECO:0000256" key="2">
    <source>
        <dbReference type="ARBA" id="ARBA00023136"/>
    </source>
</evidence>
<dbReference type="InterPro" id="IPR008969">
    <property type="entry name" value="CarboxyPept-like_regulatory"/>
</dbReference>
<evidence type="ECO:0000313" key="6">
    <source>
        <dbReference type="EMBL" id="MFH6772715.1"/>
    </source>
</evidence>
<dbReference type="PANTHER" id="PTHR40980:SF4">
    <property type="entry name" value="TONB-DEPENDENT RECEPTOR-LIKE BETA-BARREL DOMAIN-CONTAINING PROTEIN"/>
    <property type="match status" value="1"/>
</dbReference>
<dbReference type="InterPro" id="IPR041700">
    <property type="entry name" value="OMP_b-brl_3"/>
</dbReference>
<gene>
    <name evidence="6" type="ORF">V8G58_12300</name>
</gene>
<dbReference type="Pfam" id="PF13620">
    <property type="entry name" value="CarboxypepD_reg"/>
    <property type="match status" value="1"/>
</dbReference>
<evidence type="ECO:0000256" key="4">
    <source>
        <dbReference type="SAM" id="SignalP"/>
    </source>
</evidence>
<keyword evidence="3" id="KW-0998">Cell outer membrane</keyword>
<feature type="signal peptide" evidence="4">
    <location>
        <begin position="1"/>
        <end position="19"/>
    </location>
</feature>
<protein>
    <submittedName>
        <fullName evidence="6">Outer membrane beta-barrel family protein</fullName>
    </submittedName>
</protein>
<comment type="subcellular location">
    <subcellularLocation>
        <location evidence="1">Cell outer membrane</location>
    </subcellularLocation>
</comment>
<organism evidence="6 7">
    <name type="scientific">Gaetbulibacter aestuarii</name>
    <dbReference type="NCBI Taxonomy" id="1502358"/>
    <lineage>
        <taxon>Bacteria</taxon>
        <taxon>Pseudomonadati</taxon>
        <taxon>Bacteroidota</taxon>
        <taxon>Flavobacteriia</taxon>
        <taxon>Flavobacteriales</taxon>
        <taxon>Flavobacteriaceae</taxon>
        <taxon>Gaetbulibacter</taxon>
    </lineage>
</organism>
<keyword evidence="7" id="KW-1185">Reference proteome</keyword>
<dbReference type="Proteomes" id="UP001610100">
    <property type="component" value="Unassembled WGS sequence"/>
</dbReference>
<keyword evidence="4" id="KW-0732">Signal</keyword>
<comment type="caution">
    <text evidence="6">The sequence shown here is derived from an EMBL/GenBank/DDBJ whole genome shotgun (WGS) entry which is preliminary data.</text>
</comment>
<name>A0ABW7N183_9FLAO</name>
<sequence length="809" mass="93229">MFRIFISSLILVIPFSTLAQNLNLYGTAKDTEGNPVAFANVVLYNQDETQVIQGTVTNEEGAFKFENLEKGKYVLMIKFLGYEDSKRALDLVENTDLKPFVLTEKTEALDGVTVVYKKPTVTRLVDRLVFNVENSTLSNNSVFDVLKQTPGILYNNGTLTVRNSNPVIYINDRRVYLSASEVNQLLQGTPASNLKSVEVITNPPAKYDAEGGAVINIVTSKNIIAGYNGSIFGNYTQGFEYPKYSIGTSHFFKTKKLNTYVNYNINPRQDYRQNDEIINFKENNQTVSHWETDFQRRRKTANQNINTNIDYTIDDHNSIGITGNFLVAPRRNTQNKVHSETLMFDANRVLDSLFVTNNRLVEETFNMALTLDYVHHFKKEGETLSASLHHTNYDFSNFQDVNTDYLFPDSSLIRQNKFQTFSSQLTKIYTGQVDYELPIKNGAHFNAGAKYSQINSESILDQFEYNNGVRQKDNSNSDIFDYSESNYAAYSSYAKDWEAWSLKLGLRTEYTKTRGNSLLLDQVNNNDYLQWFPSFYLKNTINKNNTVYFNYNRRIFRPRYNQLNPFKYYLNDNTYLTGDPNLKPQIDDVLTLGYTLKQVFTFELYYRYENNSAINIVFQDNANNKIKYVNTNIDHSVSYGLDFMTYTPIVNHWNLYALSSLFYYDNKFFAIEDANALVANNKWSVYLQAVNYFTFLKDNSLTANLSLLYISPLADGASRIGDRSGINFSVRKDLWHGKASITMGVNDILNTMNFTQTTRYLNQDIYVASNMENRTFVLGFNYKFGNTGLQSNKHDIDLKERDRLKQDND</sequence>
<dbReference type="SUPFAM" id="SSF56935">
    <property type="entry name" value="Porins"/>
    <property type="match status" value="1"/>
</dbReference>
<evidence type="ECO:0000256" key="1">
    <source>
        <dbReference type="ARBA" id="ARBA00004442"/>
    </source>
</evidence>
<dbReference type="EMBL" id="JBAWKB010000004">
    <property type="protein sequence ID" value="MFH6772715.1"/>
    <property type="molecule type" value="Genomic_DNA"/>
</dbReference>
<feature type="domain" description="Outer membrane protein beta-barrel" evidence="5">
    <location>
        <begin position="375"/>
        <end position="782"/>
    </location>
</feature>
<keyword evidence="2" id="KW-0472">Membrane</keyword>
<evidence type="ECO:0000313" key="7">
    <source>
        <dbReference type="Proteomes" id="UP001610100"/>
    </source>
</evidence>
<evidence type="ECO:0000256" key="3">
    <source>
        <dbReference type="ARBA" id="ARBA00023237"/>
    </source>
</evidence>
<reference evidence="6 7" key="1">
    <citation type="submission" date="2024-02" db="EMBL/GenBank/DDBJ databases">
        <title>A Gaetbulibacter species isolated from tidal flats and genomic insights of their niches.</title>
        <authorList>
            <person name="Ye Y."/>
        </authorList>
    </citation>
    <scope>NUCLEOTIDE SEQUENCE [LARGE SCALE GENOMIC DNA]</scope>
    <source>
        <strain evidence="6 7">KYW382</strain>
    </source>
</reference>
<feature type="chain" id="PRO_5047306757" evidence="4">
    <location>
        <begin position="20"/>
        <end position="809"/>
    </location>
</feature>
<dbReference type="PANTHER" id="PTHR40980">
    <property type="entry name" value="PLUG DOMAIN-CONTAINING PROTEIN"/>
    <property type="match status" value="1"/>
</dbReference>
<dbReference type="Gene3D" id="2.60.40.10">
    <property type="entry name" value="Immunoglobulins"/>
    <property type="match status" value="1"/>
</dbReference>
<dbReference type="RefSeq" id="WP_344741842.1">
    <property type="nucleotide sequence ID" value="NZ_BAABAY010000006.1"/>
</dbReference>
<evidence type="ECO:0000259" key="5">
    <source>
        <dbReference type="Pfam" id="PF14905"/>
    </source>
</evidence>
<dbReference type="InterPro" id="IPR013783">
    <property type="entry name" value="Ig-like_fold"/>
</dbReference>
<dbReference type="InterPro" id="IPR036942">
    <property type="entry name" value="Beta-barrel_TonB_sf"/>
</dbReference>
<dbReference type="SUPFAM" id="SSF49464">
    <property type="entry name" value="Carboxypeptidase regulatory domain-like"/>
    <property type="match status" value="1"/>
</dbReference>
<accession>A0ABW7N183</accession>